<dbReference type="PANTHER" id="PTHR13829">
    <property type="entry name" value="SNRNP CORE PROTEIN FAMILY MEMBER"/>
    <property type="match status" value="1"/>
</dbReference>
<dbReference type="InterPro" id="IPR047575">
    <property type="entry name" value="Sm"/>
</dbReference>
<evidence type="ECO:0000259" key="10">
    <source>
        <dbReference type="PROSITE" id="PS52002"/>
    </source>
</evidence>
<name>A0A0M0JF59_9EUKA</name>
<keyword evidence="5 9" id="KW-0694">RNA-binding</keyword>
<evidence type="ECO:0000256" key="6">
    <source>
        <dbReference type="ARBA" id="ARBA00023187"/>
    </source>
</evidence>
<dbReference type="GO" id="GO:0071011">
    <property type="term" value="C:precatalytic spliceosome"/>
    <property type="evidence" value="ECO:0007669"/>
    <property type="project" value="TreeGrafter"/>
</dbReference>
<dbReference type="InterPro" id="IPR016654">
    <property type="entry name" value="U6_snRNA_Lsm2"/>
</dbReference>
<dbReference type="Proteomes" id="UP000037460">
    <property type="component" value="Unassembled WGS sequence"/>
</dbReference>
<dbReference type="FunFam" id="2.30.30.100:FF:000009">
    <property type="entry name" value="U6 snRNA-associated Sm-like protein LSm2"/>
    <property type="match status" value="1"/>
</dbReference>
<keyword evidence="3 9" id="KW-0507">mRNA processing</keyword>
<comment type="function">
    <text evidence="9">Binds specifically to the 3'-terminal U-tract of U6 snRNA.</text>
</comment>
<evidence type="ECO:0000256" key="9">
    <source>
        <dbReference type="PIRNR" id="PIRNR016394"/>
    </source>
</evidence>
<keyword evidence="7 9" id="KW-0539">Nucleus</keyword>
<protein>
    <recommendedName>
        <fullName evidence="9">U6 snRNA-associated Sm-like protein LSm2</fullName>
    </recommendedName>
</protein>
<dbReference type="PROSITE" id="PS52002">
    <property type="entry name" value="SM"/>
    <property type="match status" value="1"/>
</dbReference>
<evidence type="ECO:0000313" key="11">
    <source>
        <dbReference type="EMBL" id="KOO25236.1"/>
    </source>
</evidence>
<evidence type="ECO:0000256" key="8">
    <source>
        <dbReference type="ARBA" id="ARBA00023274"/>
    </source>
</evidence>
<dbReference type="Pfam" id="PF01423">
    <property type="entry name" value="LSM"/>
    <property type="match status" value="1"/>
</dbReference>
<keyword evidence="8 9" id="KW-0687">Ribonucleoprotein</keyword>
<dbReference type="SMART" id="SM00651">
    <property type="entry name" value="Sm"/>
    <property type="match status" value="1"/>
</dbReference>
<evidence type="ECO:0000256" key="4">
    <source>
        <dbReference type="ARBA" id="ARBA00022728"/>
    </source>
</evidence>
<keyword evidence="6 9" id="KW-0508">mRNA splicing</keyword>
<gene>
    <name evidence="11" type="ORF">Ctob_002683</name>
</gene>
<comment type="similarity">
    <text evidence="2 9">Belongs to the snRNP Sm proteins family.</text>
</comment>
<dbReference type="GO" id="GO:0046540">
    <property type="term" value="C:U4/U6 x U5 tri-snRNP complex"/>
    <property type="evidence" value="ECO:0007669"/>
    <property type="project" value="TreeGrafter"/>
</dbReference>
<dbReference type="EMBL" id="JWZX01003002">
    <property type="protein sequence ID" value="KOO25236.1"/>
    <property type="molecule type" value="Genomic_DNA"/>
</dbReference>
<dbReference type="InterPro" id="IPR010920">
    <property type="entry name" value="LSM_dom_sf"/>
</dbReference>
<evidence type="ECO:0000313" key="12">
    <source>
        <dbReference type="Proteomes" id="UP000037460"/>
    </source>
</evidence>
<dbReference type="Gene3D" id="2.30.30.100">
    <property type="match status" value="1"/>
</dbReference>
<reference evidence="12" key="1">
    <citation type="journal article" date="2015" name="PLoS Genet.">
        <title>Genome Sequence and Transcriptome Analyses of Chrysochromulina tobin: Metabolic Tools for Enhanced Algal Fitness in the Prominent Order Prymnesiales (Haptophyceae).</title>
        <authorList>
            <person name="Hovde B.T."/>
            <person name="Deodato C.R."/>
            <person name="Hunsperger H.M."/>
            <person name="Ryken S.A."/>
            <person name="Yost W."/>
            <person name="Jha R.K."/>
            <person name="Patterson J."/>
            <person name="Monnat R.J. Jr."/>
            <person name="Barlow S.B."/>
            <person name="Starkenburg S.R."/>
            <person name="Cattolico R.A."/>
        </authorList>
    </citation>
    <scope>NUCLEOTIDE SEQUENCE</scope>
    <source>
        <strain evidence="12">CCMP291</strain>
    </source>
</reference>
<sequence length="100" mass="11274">MLFYSFFKTLVGKEIVVELKNDLSIRGTLHSVDQYLNVKLLNISVEDVAQFPHMQSVKNCFIRGSVIKYVQLPASEVDTELLQDATRREAAQTKEKGGGK</sequence>
<dbReference type="PANTHER" id="PTHR13829:SF2">
    <property type="entry name" value="U6 SNRNA-ASSOCIATED SM-LIKE PROTEIN LSM2"/>
    <property type="match status" value="1"/>
</dbReference>
<keyword evidence="4 9" id="KW-0747">Spliceosome</keyword>
<dbReference type="GO" id="GO:0071013">
    <property type="term" value="C:catalytic step 2 spliceosome"/>
    <property type="evidence" value="ECO:0007669"/>
    <property type="project" value="TreeGrafter"/>
</dbReference>
<evidence type="ECO:0000256" key="5">
    <source>
        <dbReference type="ARBA" id="ARBA00022884"/>
    </source>
</evidence>
<dbReference type="OrthoDB" id="10256176at2759"/>
<evidence type="ECO:0000256" key="3">
    <source>
        <dbReference type="ARBA" id="ARBA00022664"/>
    </source>
</evidence>
<dbReference type="GO" id="GO:0003723">
    <property type="term" value="F:RNA binding"/>
    <property type="evidence" value="ECO:0007669"/>
    <property type="project" value="UniProtKB-UniRule"/>
</dbReference>
<dbReference type="GO" id="GO:0000398">
    <property type="term" value="P:mRNA splicing, via spliceosome"/>
    <property type="evidence" value="ECO:0007669"/>
    <property type="project" value="UniProtKB-UniRule"/>
</dbReference>
<dbReference type="GO" id="GO:1990726">
    <property type="term" value="C:Lsm1-7-Pat1 complex"/>
    <property type="evidence" value="ECO:0007669"/>
    <property type="project" value="TreeGrafter"/>
</dbReference>
<dbReference type="GO" id="GO:0005688">
    <property type="term" value="C:U6 snRNP"/>
    <property type="evidence" value="ECO:0007669"/>
    <property type="project" value="TreeGrafter"/>
</dbReference>
<accession>A0A0M0JF59</accession>
<proteinExistence type="inferred from homology"/>
<dbReference type="AlphaFoldDB" id="A0A0M0JF59"/>
<dbReference type="CDD" id="cd01725">
    <property type="entry name" value="LSm2"/>
    <property type="match status" value="1"/>
</dbReference>
<comment type="caution">
    <text evidence="11">The sequence shown here is derived from an EMBL/GenBank/DDBJ whole genome shotgun (WGS) entry which is preliminary data.</text>
</comment>
<evidence type="ECO:0000256" key="1">
    <source>
        <dbReference type="ARBA" id="ARBA00004123"/>
    </source>
</evidence>
<dbReference type="InterPro" id="IPR001163">
    <property type="entry name" value="Sm_dom_euk/arc"/>
</dbReference>
<dbReference type="PIRSF" id="PIRSF016394">
    <property type="entry name" value="U6_snRNA_Lsm2"/>
    <property type="match status" value="1"/>
</dbReference>
<feature type="domain" description="Sm" evidence="10">
    <location>
        <begin position="2"/>
        <end position="76"/>
    </location>
</feature>
<dbReference type="SUPFAM" id="SSF50182">
    <property type="entry name" value="Sm-like ribonucleoproteins"/>
    <property type="match status" value="1"/>
</dbReference>
<dbReference type="GO" id="GO:0000932">
    <property type="term" value="C:P-body"/>
    <property type="evidence" value="ECO:0007669"/>
    <property type="project" value="TreeGrafter"/>
</dbReference>
<evidence type="ECO:0000256" key="2">
    <source>
        <dbReference type="ARBA" id="ARBA00006850"/>
    </source>
</evidence>
<comment type="subcellular location">
    <subcellularLocation>
        <location evidence="1">Nucleus</location>
    </subcellularLocation>
</comment>
<evidence type="ECO:0000256" key="7">
    <source>
        <dbReference type="ARBA" id="ARBA00023242"/>
    </source>
</evidence>
<keyword evidence="12" id="KW-1185">Reference proteome</keyword>
<organism evidence="11 12">
    <name type="scientific">Chrysochromulina tobinii</name>
    <dbReference type="NCBI Taxonomy" id="1460289"/>
    <lineage>
        <taxon>Eukaryota</taxon>
        <taxon>Haptista</taxon>
        <taxon>Haptophyta</taxon>
        <taxon>Prymnesiophyceae</taxon>
        <taxon>Prymnesiales</taxon>
        <taxon>Chrysochromulinaceae</taxon>
        <taxon>Chrysochromulina</taxon>
    </lineage>
</organism>